<dbReference type="EMBL" id="LT608270">
    <property type="protein sequence ID" value="SCO59031.1"/>
    <property type="molecule type" value="Genomic_DNA"/>
</dbReference>
<evidence type="ECO:0000256" key="7">
    <source>
        <dbReference type="SAM" id="MobiDB-lite"/>
    </source>
</evidence>
<name>A0A1D3S652_PLABE</name>
<proteinExistence type="inferred from homology"/>
<keyword evidence="4 6" id="KW-0863">Zinc-finger</keyword>
<dbReference type="Gene3D" id="2.60.200.20">
    <property type="match status" value="2"/>
</dbReference>
<sequence>MNISNMSEQSEQGSLNNSNISISENKNNLFIINDNGSFIDDNNILEDDCITPKDDDENINSKKKKKNDIININENKNTRIGRSIPHYDSNATTRNVITNIISNRQNFNELNNGITNSLKLSNNNNNNMNVSSNYNNIENNICTSNNINPNINDNNIEGLQNIIRIENQSSHIKTISSNISQTNPCNINIMSGQINSFVMCNMNLALTPIQEINEYNIIRENNSPDFNISDNIQQHIPTNNCDFNKFSQTQNHYVGNTNQNEQQNEQNNSTNQNTPNSSETGNENNSRNRDTHNNNNNRNNRSSNGNSNNDENDDNDNGHNSENGNNNENGHNNENDFSEEIENEEEIKENPSNVLVNNNNNTSGINIVDNLTQHLQKELTCPICLDYFYLPVTMNCGHTFCRYCIGHNKLNGKNCPLCRQPLGHSSCINTILSNLVRIYNLRRKSLKIYKSIEIVNTVDDIWWNENFIKSQVSVSLFLRIFLHDMISPPIFFDDLSSCIIDFFTVNNLWSKAKYVFNINDCKAFSELVGYDKDNKELTNERLHAWVERYITQNPSMCMRKDEKIILKLYQDRTHRIDSHIFDSSVLPNRLPWDGGRHAKSLIHMPHSSVSLSHLLFVKVDNNNIGVVDCGSTIGTMIKVNNYHVLKEGDIIHIGDRLEVTVSIDKNTAGMPYKGYVWNKNSNKVLDRHELNELIKSESSTPTDTGAISTDPITGKIIDSNNINEINLNNNSDINILEDNNTLLNYCENIESNLLIKFDFGTVKEEITLKTEYIDPKGVVLGRGPYAQSSYKKISVTNSNGYVSREHCLIYYDGSKPSGERWLLRDTSTLGTFLKIKPFSEPVPLPIGSIFKAGQCKIEVCSHDTLQFAQYPERSISLHNTNNPSNTDNFNNNNYGDNRNIDNDSNHGRNNSSGNSGNNSNGANSRNYRNNQNQYYNQMGSDLNIPLNNNLINSETSANSETSTHSNGENNLNNQRGCYNFNFHIGQNTNDISEPLNDNAYYSSNTNQYNFNSEVIQSFVQSNGQLANHENNIISRNIINPNSEAQHTNRDTYFYNYLRHERNIQNITNLNDINCINPVNNTNPYWARYNRGDVRNCIPYTMNQCEYRENVNNYYAHVNQIKDENVEEELYYESEISRQNLSIPNFSQNQSGGGDNWDYRYQYMHF</sequence>
<feature type="compositionally biased region" description="Low complexity" evidence="7">
    <location>
        <begin position="879"/>
        <end position="897"/>
    </location>
</feature>
<feature type="compositionally biased region" description="Low complexity" evidence="7">
    <location>
        <begin position="293"/>
        <end position="309"/>
    </location>
</feature>
<dbReference type="PANTHER" id="PTHR23327:SF51">
    <property type="entry name" value="TRANSCRIPTIONAL REGULATOR OF YEAST FORM ADHERENCE 3"/>
    <property type="match status" value="1"/>
</dbReference>
<dbReference type="GO" id="GO:0008270">
    <property type="term" value="F:zinc ion binding"/>
    <property type="evidence" value="ECO:0007669"/>
    <property type="project" value="UniProtKB-KW"/>
</dbReference>
<evidence type="ECO:0000259" key="9">
    <source>
        <dbReference type="PROSITE" id="PS50089"/>
    </source>
</evidence>
<dbReference type="SMART" id="SM00184">
    <property type="entry name" value="RING"/>
    <property type="match status" value="1"/>
</dbReference>
<feature type="compositionally biased region" description="Low complexity" evidence="7">
    <location>
        <begin position="318"/>
        <end position="332"/>
    </location>
</feature>
<feature type="compositionally biased region" description="Low complexity" evidence="7">
    <location>
        <begin position="907"/>
        <end position="966"/>
    </location>
</feature>
<feature type="compositionally biased region" description="Low complexity" evidence="7">
    <location>
        <begin position="258"/>
        <end position="285"/>
    </location>
</feature>
<dbReference type="PROSITE" id="PS00518">
    <property type="entry name" value="ZF_RING_1"/>
    <property type="match status" value="1"/>
</dbReference>
<evidence type="ECO:0000259" key="8">
    <source>
        <dbReference type="PROSITE" id="PS50006"/>
    </source>
</evidence>
<dbReference type="SUPFAM" id="SSF57850">
    <property type="entry name" value="RING/U-box"/>
    <property type="match status" value="1"/>
</dbReference>
<dbReference type="SMART" id="SM00240">
    <property type="entry name" value="FHA"/>
    <property type="match status" value="2"/>
</dbReference>
<dbReference type="PROSITE" id="PS50089">
    <property type="entry name" value="ZF_RING_2"/>
    <property type="match status" value="1"/>
</dbReference>
<keyword evidence="3" id="KW-0479">Metal-binding</keyword>
<dbReference type="Pfam" id="PF00498">
    <property type="entry name" value="FHA"/>
    <property type="match status" value="2"/>
</dbReference>
<keyword evidence="5" id="KW-0862">Zinc</keyword>
<dbReference type="InterPro" id="IPR001841">
    <property type="entry name" value="Znf_RING"/>
</dbReference>
<reference evidence="10 11" key="1">
    <citation type="submission" date="2016-08" db="EMBL/GenBank/DDBJ databases">
        <authorList>
            <consortium name="Pathogen Informatics"/>
        </authorList>
    </citation>
    <scope>NUCLEOTIDE SEQUENCE [LARGE SCALE GENOMIC DNA]</scope>
    <source>
        <strain evidence="10 11">SP11 RLL</strain>
    </source>
</reference>
<dbReference type="InterPro" id="IPR000253">
    <property type="entry name" value="FHA_dom"/>
</dbReference>
<dbReference type="PROSITE" id="PS50006">
    <property type="entry name" value="FHA_DOMAIN"/>
    <property type="match status" value="1"/>
</dbReference>
<accession>A0A1D3S652</accession>
<dbReference type="OMA" id="QCEYREN"/>
<evidence type="ECO:0000313" key="10">
    <source>
        <dbReference type="EMBL" id="SCO59031.1"/>
    </source>
</evidence>
<evidence type="ECO:0000256" key="5">
    <source>
        <dbReference type="ARBA" id="ARBA00022833"/>
    </source>
</evidence>
<dbReference type="VEuPathDB" id="PlasmoDB:PBANKA_0604200"/>
<dbReference type="Proteomes" id="UP000219974">
    <property type="component" value="Chromosome 6"/>
</dbReference>
<dbReference type="PANTHER" id="PTHR23327">
    <property type="entry name" value="RING FINGER PROTEIN 127"/>
    <property type="match status" value="1"/>
</dbReference>
<feature type="region of interest" description="Disordered" evidence="7">
    <location>
        <begin position="258"/>
        <end position="335"/>
    </location>
</feature>
<protein>
    <recommendedName>
        <fullName evidence="2">E3 ubiquitin-protein ligase CHFR</fullName>
    </recommendedName>
</protein>
<evidence type="ECO:0000256" key="4">
    <source>
        <dbReference type="ARBA" id="ARBA00022771"/>
    </source>
</evidence>
<dbReference type="Pfam" id="PF13445">
    <property type="entry name" value="zf-RING_UBOX"/>
    <property type="match status" value="1"/>
</dbReference>
<dbReference type="InterPro" id="IPR027370">
    <property type="entry name" value="Znf-RING_euk"/>
</dbReference>
<dbReference type="AlphaFoldDB" id="A0A1D3S652"/>
<evidence type="ECO:0000256" key="3">
    <source>
        <dbReference type="ARBA" id="ARBA00022723"/>
    </source>
</evidence>
<dbReference type="InterPro" id="IPR017907">
    <property type="entry name" value="Znf_RING_CS"/>
</dbReference>
<comment type="similarity">
    <text evidence="1">Belongs to the CHFR family.</text>
</comment>
<feature type="region of interest" description="Disordered" evidence="7">
    <location>
        <begin position="876"/>
        <end position="970"/>
    </location>
</feature>
<gene>
    <name evidence="10" type="ORF">PBSP11RLL_000094200</name>
</gene>
<dbReference type="InterPro" id="IPR013083">
    <property type="entry name" value="Znf_RING/FYVE/PHD"/>
</dbReference>
<organism evidence="10 11">
    <name type="scientific">Plasmodium berghei</name>
    <dbReference type="NCBI Taxonomy" id="5821"/>
    <lineage>
        <taxon>Eukaryota</taxon>
        <taxon>Sar</taxon>
        <taxon>Alveolata</taxon>
        <taxon>Apicomplexa</taxon>
        <taxon>Aconoidasida</taxon>
        <taxon>Haemosporida</taxon>
        <taxon>Plasmodiidae</taxon>
        <taxon>Plasmodium</taxon>
        <taxon>Plasmodium (Vinckeia)</taxon>
    </lineage>
</organism>
<feature type="domain" description="RING-type" evidence="9">
    <location>
        <begin position="381"/>
        <end position="419"/>
    </location>
</feature>
<dbReference type="InterPro" id="IPR008984">
    <property type="entry name" value="SMAD_FHA_dom_sf"/>
</dbReference>
<evidence type="ECO:0000256" key="6">
    <source>
        <dbReference type="PROSITE-ProRule" id="PRU00175"/>
    </source>
</evidence>
<dbReference type="Gene3D" id="3.30.40.10">
    <property type="entry name" value="Zinc/RING finger domain, C3HC4 (zinc finger)"/>
    <property type="match status" value="1"/>
</dbReference>
<dbReference type="SUPFAM" id="SSF49879">
    <property type="entry name" value="SMAD/FHA domain"/>
    <property type="match status" value="2"/>
</dbReference>
<feature type="domain" description="FHA" evidence="8">
    <location>
        <begin position="778"/>
        <end position="838"/>
    </location>
</feature>
<evidence type="ECO:0000256" key="2">
    <source>
        <dbReference type="ARBA" id="ARBA00017908"/>
    </source>
</evidence>
<evidence type="ECO:0000313" key="11">
    <source>
        <dbReference type="Proteomes" id="UP000219974"/>
    </source>
</evidence>
<evidence type="ECO:0000256" key="1">
    <source>
        <dbReference type="ARBA" id="ARBA00005797"/>
    </source>
</evidence>
<dbReference type="CDD" id="cd00060">
    <property type="entry name" value="FHA"/>
    <property type="match status" value="2"/>
</dbReference>